<dbReference type="InterPro" id="IPR000182">
    <property type="entry name" value="GNAT_dom"/>
</dbReference>
<keyword evidence="1 4" id="KW-0808">Transferase</keyword>
<dbReference type="SUPFAM" id="SSF55729">
    <property type="entry name" value="Acyl-CoA N-acyltransferases (Nat)"/>
    <property type="match status" value="1"/>
</dbReference>
<reference evidence="4 5" key="1">
    <citation type="submission" date="2019-12" db="EMBL/GenBank/DDBJ databases">
        <authorList>
            <person name="Kim Y.S."/>
        </authorList>
    </citation>
    <scope>NUCLEOTIDE SEQUENCE [LARGE SCALE GENOMIC DNA]</scope>
    <source>
        <strain evidence="4 5">MMS17-SY077</strain>
    </source>
</reference>
<evidence type="ECO:0000313" key="4">
    <source>
        <dbReference type="EMBL" id="MWB98063.1"/>
    </source>
</evidence>
<protein>
    <submittedName>
        <fullName evidence="4">GNAT family N-acetyltransferase</fullName>
    </submittedName>
</protein>
<name>A0A6I4NUZ8_9MICO</name>
<keyword evidence="2" id="KW-0012">Acyltransferase</keyword>
<organism evidence="4 5">
    <name type="scientific">Agromyces seonyuensis</name>
    <dbReference type="NCBI Taxonomy" id="2662446"/>
    <lineage>
        <taxon>Bacteria</taxon>
        <taxon>Bacillati</taxon>
        <taxon>Actinomycetota</taxon>
        <taxon>Actinomycetes</taxon>
        <taxon>Micrococcales</taxon>
        <taxon>Microbacteriaceae</taxon>
        <taxon>Agromyces</taxon>
    </lineage>
</organism>
<proteinExistence type="predicted"/>
<gene>
    <name evidence="4" type="ORF">GB864_05800</name>
</gene>
<evidence type="ECO:0000256" key="1">
    <source>
        <dbReference type="ARBA" id="ARBA00022679"/>
    </source>
</evidence>
<dbReference type="Proteomes" id="UP000438182">
    <property type="component" value="Unassembled WGS sequence"/>
</dbReference>
<accession>A0A6I4NUZ8</accession>
<keyword evidence="5" id="KW-1185">Reference proteome</keyword>
<sequence>MAGFHVRRTTADDWRQVRALRLEMLEDTPLAFLETMEHALAQPEAEWRNRGARGSHPGRIALAAIESDPVSPNGEGRWIGTMGGFVPDAKTGPMLIGVYVSPDYRGSRAGVADALLDGIEEWARMQATTLTLEVHERNPRATRFYERRGFHDTGARTPYPLVAGDLEVVMVKRL</sequence>
<dbReference type="CDD" id="cd04301">
    <property type="entry name" value="NAT_SF"/>
    <property type="match status" value="1"/>
</dbReference>
<evidence type="ECO:0000256" key="2">
    <source>
        <dbReference type="ARBA" id="ARBA00023315"/>
    </source>
</evidence>
<feature type="domain" description="N-acetyltransferase" evidence="3">
    <location>
        <begin position="4"/>
        <end position="174"/>
    </location>
</feature>
<dbReference type="AlphaFoldDB" id="A0A6I4NUZ8"/>
<dbReference type="InterPro" id="IPR050832">
    <property type="entry name" value="Bact_Acetyltransf"/>
</dbReference>
<dbReference type="PANTHER" id="PTHR43877:SF2">
    <property type="entry name" value="AMINOALKYLPHOSPHONATE N-ACETYLTRANSFERASE-RELATED"/>
    <property type="match status" value="1"/>
</dbReference>
<dbReference type="RefSeq" id="WP_160423407.1">
    <property type="nucleotide sequence ID" value="NZ_WSTA01000018.1"/>
</dbReference>
<evidence type="ECO:0000259" key="3">
    <source>
        <dbReference type="PROSITE" id="PS51186"/>
    </source>
</evidence>
<dbReference type="GO" id="GO:0016747">
    <property type="term" value="F:acyltransferase activity, transferring groups other than amino-acyl groups"/>
    <property type="evidence" value="ECO:0007669"/>
    <property type="project" value="InterPro"/>
</dbReference>
<dbReference type="InterPro" id="IPR016181">
    <property type="entry name" value="Acyl_CoA_acyltransferase"/>
</dbReference>
<dbReference type="EMBL" id="WSTA01000018">
    <property type="protein sequence ID" value="MWB98063.1"/>
    <property type="molecule type" value="Genomic_DNA"/>
</dbReference>
<dbReference type="Gene3D" id="3.40.630.30">
    <property type="match status" value="1"/>
</dbReference>
<dbReference type="Pfam" id="PF00583">
    <property type="entry name" value="Acetyltransf_1"/>
    <property type="match status" value="1"/>
</dbReference>
<dbReference type="PROSITE" id="PS51186">
    <property type="entry name" value="GNAT"/>
    <property type="match status" value="1"/>
</dbReference>
<comment type="caution">
    <text evidence="4">The sequence shown here is derived from an EMBL/GenBank/DDBJ whole genome shotgun (WGS) entry which is preliminary data.</text>
</comment>
<evidence type="ECO:0000313" key="5">
    <source>
        <dbReference type="Proteomes" id="UP000438182"/>
    </source>
</evidence>
<dbReference type="PANTHER" id="PTHR43877">
    <property type="entry name" value="AMINOALKYLPHOSPHONATE N-ACETYLTRANSFERASE-RELATED-RELATED"/>
    <property type="match status" value="1"/>
</dbReference>